<feature type="domain" description="Protein-glutamine gamma-glutamyltransferase TgpA N-terminal" evidence="4">
    <location>
        <begin position="28"/>
        <end position="427"/>
    </location>
</feature>
<dbReference type="Pfam" id="PF01841">
    <property type="entry name" value="Transglut_core"/>
    <property type="match status" value="1"/>
</dbReference>
<name>A0ABT8GGT8_9MICO</name>
<organism evidence="5 6">
    <name type="scientific">Demequina muriae</name>
    <dbReference type="NCBI Taxonomy" id="3051664"/>
    <lineage>
        <taxon>Bacteria</taxon>
        <taxon>Bacillati</taxon>
        <taxon>Actinomycetota</taxon>
        <taxon>Actinomycetes</taxon>
        <taxon>Micrococcales</taxon>
        <taxon>Demequinaceae</taxon>
        <taxon>Demequina</taxon>
    </lineage>
</organism>
<feature type="region of interest" description="Disordered" evidence="1">
    <location>
        <begin position="621"/>
        <end position="665"/>
    </location>
</feature>
<gene>
    <name evidence="5" type="ORF">QQX02_06550</name>
</gene>
<keyword evidence="2" id="KW-0812">Transmembrane</keyword>
<feature type="transmembrane region" description="Helical" evidence="2">
    <location>
        <begin position="42"/>
        <end position="62"/>
    </location>
</feature>
<feature type="region of interest" description="Disordered" evidence="1">
    <location>
        <begin position="816"/>
        <end position="859"/>
    </location>
</feature>
<feature type="transmembrane region" description="Helical" evidence="2">
    <location>
        <begin position="12"/>
        <end position="36"/>
    </location>
</feature>
<feature type="compositionally biased region" description="Basic and acidic residues" evidence="1">
    <location>
        <begin position="820"/>
        <end position="837"/>
    </location>
</feature>
<feature type="transmembrane region" description="Helical" evidence="2">
    <location>
        <begin position="240"/>
        <end position="261"/>
    </location>
</feature>
<evidence type="ECO:0000259" key="4">
    <source>
        <dbReference type="Pfam" id="PF11992"/>
    </source>
</evidence>
<feature type="transmembrane region" description="Helical" evidence="2">
    <location>
        <begin position="680"/>
        <end position="701"/>
    </location>
</feature>
<evidence type="ECO:0000313" key="5">
    <source>
        <dbReference type="EMBL" id="MDN4480579.1"/>
    </source>
</evidence>
<feature type="domain" description="Transglutaminase-like" evidence="3">
    <location>
        <begin position="537"/>
        <end position="614"/>
    </location>
</feature>
<dbReference type="RefSeq" id="WP_301142012.1">
    <property type="nucleotide sequence ID" value="NZ_JAUHQA010000001.1"/>
</dbReference>
<feature type="transmembrane region" description="Helical" evidence="2">
    <location>
        <begin position="69"/>
        <end position="89"/>
    </location>
</feature>
<reference evidence="5" key="1">
    <citation type="submission" date="2023-06" db="EMBL/GenBank/DDBJ databases">
        <title>Egi l300058.</title>
        <authorList>
            <person name="Gao L."/>
            <person name="Fang B.-Z."/>
            <person name="Li W.-J."/>
        </authorList>
    </citation>
    <scope>NUCLEOTIDE SEQUENCE</scope>
    <source>
        <strain evidence="5">EGI L300058</strain>
    </source>
</reference>
<feature type="compositionally biased region" description="Basic residues" evidence="1">
    <location>
        <begin position="840"/>
        <end position="859"/>
    </location>
</feature>
<comment type="caution">
    <text evidence="5">The sequence shown here is derived from an EMBL/GenBank/DDBJ whole genome shotgun (WGS) entry which is preliminary data.</text>
</comment>
<evidence type="ECO:0000259" key="3">
    <source>
        <dbReference type="Pfam" id="PF01841"/>
    </source>
</evidence>
<keyword evidence="2" id="KW-0472">Membrane</keyword>
<evidence type="ECO:0000313" key="6">
    <source>
        <dbReference type="Proteomes" id="UP001172708"/>
    </source>
</evidence>
<evidence type="ECO:0000256" key="1">
    <source>
        <dbReference type="SAM" id="MobiDB-lite"/>
    </source>
</evidence>
<dbReference type="Pfam" id="PF11992">
    <property type="entry name" value="TgpA_N"/>
    <property type="match status" value="1"/>
</dbReference>
<feature type="transmembrane region" description="Helical" evidence="2">
    <location>
        <begin position="127"/>
        <end position="148"/>
    </location>
</feature>
<evidence type="ECO:0000256" key="2">
    <source>
        <dbReference type="SAM" id="Phobius"/>
    </source>
</evidence>
<protein>
    <submittedName>
        <fullName evidence="5">TransglutaminaseTgpA domain-containing protein</fullName>
    </submittedName>
</protein>
<dbReference type="InterPro" id="IPR021878">
    <property type="entry name" value="TgpA_N"/>
</dbReference>
<feature type="transmembrane region" description="Helical" evidence="2">
    <location>
        <begin position="195"/>
        <end position="211"/>
    </location>
</feature>
<feature type="transmembrane region" description="Helical" evidence="2">
    <location>
        <begin position="155"/>
        <end position="175"/>
    </location>
</feature>
<keyword evidence="6" id="KW-1185">Reference proteome</keyword>
<keyword evidence="2" id="KW-1133">Transmembrane helix</keyword>
<sequence length="859" mass="90638">MAAARRGAPGRATWTFVLINAVFVMGGAAIAAWSLLPVFESWRYVLTVGVAIVAGAAIAVACERMRRGPGLALVLALLVYVGGGALLAIPGALGGPEAWQDAAVDLVRGPVLGWKDLVTLPLPLGEYRATLVPVFALFLTATLLATWAAVRARRAWGLGAVVLAGLLVAGVAIGPAVRADALTDGLAGTYVTREFAVGLALFFLVLSWFGWRAAHTRHRAIAIAQEGAEARLVRRPHVRVLGGVAAVLAIIVVATAAATVVSGPIAAQTPRDVARTAIDPRLTLAESVSPLASYRSYFEDDAYDAVLFSVTPSEGSPEHVRLASLAHFDGETFSASAGPDEAPVRFQRVPSTIAPEPGTTTVRADVTVGAGGGIWVPLLGPLGSVDFHGPRQAQLIDGFYYLADGATGVMGAEGGIVAGDSYTVEGHVPVEPGVLADLGASPGAATIDTELIPPSLSDWVTLQNVTRDGAGLHELLTRLRERGYLSHALDAGETAANWEGDLPGYAFASSAAGHSYDRIDRLFASLIEREEAVATNPGASLVAAVGDDEQFAAAAALVAAELGFPSRVVVGVRLAQTDESGWTVPPCDGGECRGRNLAAWVEVQGSDGTWVQADVSPQYEAPLSPELSQQTDPEYPSALDPERAEPIVPPSSQRGMTDEDPSLDEDADGQAGWILTAVRIGGIGLLVLLVLCGPFLLVVAWKAARRSRRRKGAPADVVHGGWDEYVDTAVEAGMEPMPLATRAEMAAAYGSGHGSRIATVTDRATFSGGGTSAAEAEEFWALIDADRAAWLAQRGWWARLRMRVSLRSVWHSVATPAPKPEARRRSDRPQWRAEHTARTGSRRSTGRSRRRRPDRRRRT</sequence>
<proteinExistence type="predicted"/>
<dbReference type="EMBL" id="JAUHQA010000001">
    <property type="protein sequence ID" value="MDN4480579.1"/>
    <property type="molecule type" value="Genomic_DNA"/>
</dbReference>
<dbReference type="Proteomes" id="UP001172708">
    <property type="component" value="Unassembled WGS sequence"/>
</dbReference>
<accession>A0ABT8GGT8</accession>
<dbReference type="InterPro" id="IPR002931">
    <property type="entry name" value="Transglutaminase-like"/>
</dbReference>